<dbReference type="STRING" id="96561.Dole_0116"/>
<dbReference type="CDD" id="cd02062">
    <property type="entry name" value="Nitro_FMN_reductase"/>
    <property type="match status" value="1"/>
</dbReference>
<keyword evidence="2" id="KW-0560">Oxidoreductase</keyword>
<keyword evidence="5" id="KW-1185">Reference proteome</keyword>
<proteinExistence type="inferred from homology"/>
<organism evidence="4 5">
    <name type="scientific">Desulfosudis oleivorans (strain DSM 6200 / JCM 39069 / Hxd3)</name>
    <name type="common">Desulfococcus oleovorans</name>
    <dbReference type="NCBI Taxonomy" id="96561"/>
    <lineage>
        <taxon>Bacteria</taxon>
        <taxon>Pseudomonadati</taxon>
        <taxon>Thermodesulfobacteriota</taxon>
        <taxon>Desulfobacteria</taxon>
        <taxon>Desulfobacterales</taxon>
        <taxon>Desulfosudaceae</taxon>
        <taxon>Desulfosudis</taxon>
    </lineage>
</organism>
<evidence type="ECO:0000313" key="4">
    <source>
        <dbReference type="EMBL" id="ABW65926.1"/>
    </source>
</evidence>
<accession>A8ZSL3</accession>
<dbReference type="RefSeq" id="WP_012173545.1">
    <property type="nucleotide sequence ID" value="NC_009943.1"/>
</dbReference>
<dbReference type="eggNOG" id="COG0778">
    <property type="taxonomic scope" value="Bacteria"/>
</dbReference>
<name>A8ZSL3_DESOH</name>
<dbReference type="InterPro" id="IPR000415">
    <property type="entry name" value="Nitroreductase-like"/>
</dbReference>
<reference evidence="4 5" key="1">
    <citation type="submission" date="2007-10" db="EMBL/GenBank/DDBJ databases">
        <title>Complete sequence of Desulfococcus oleovorans Hxd3.</title>
        <authorList>
            <consortium name="US DOE Joint Genome Institute"/>
            <person name="Copeland A."/>
            <person name="Lucas S."/>
            <person name="Lapidus A."/>
            <person name="Barry K."/>
            <person name="Glavina del Rio T."/>
            <person name="Dalin E."/>
            <person name="Tice H."/>
            <person name="Pitluck S."/>
            <person name="Kiss H."/>
            <person name="Brettin T."/>
            <person name="Bruce D."/>
            <person name="Detter J.C."/>
            <person name="Han C."/>
            <person name="Schmutz J."/>
            <person name="Larimer F."/>
            <person name="Land M."/>
            <person name="Hauser L."/>
            <person name="Kyrpides N."/>
            <person name="Kim E."/>
            <person name="Wawrik B."/>
            <person name="Richardson P."/>
        </authorList>
    </citation>
    <scope>NUCLEOTIDE SEQUENCE [LARGE SCALE GENOMIC DNA]</scope>
    <source>
        <strain evidence="5">DSM 6200 / JCM 39069 / Hxd3</strain>
    </source>
</reference>
<evidence type="ECO:0000313" key="5">
    <source>
        <dbReference type="Proteomes" id="UP000008561"/>
    </source>
</evidence>
<protein>
    <submittedName>
        <fullName evidence="4">Nitroreductase</fullName>
    </submittedName>
</protein>
<dbReference type="Pfam" id="PF00881">
    <property type="entry name" value="Nitroreductase"/>
    <property type="match status" value="1"/>
</dbReference>
<evidence type="ECO:0000256" key="2">
    <source>
        <dbReference type="ARBA" id="ARBA00023002"/>
    </source>
</evidence>
<dbReference type="EMBL" id="CP000859">
    <property type="protein sequence ID" value="ABW65926.1"/>
    <property type="molecule type" value="Genomic_DNA"/>
</dbReference>
<comment type="similarity">
    <text evidence="1">Belongs to the nitroreductase family.</text>
</comment>
<dbReference type="InterPro" id="IPR029479">
    <property type="entry name" value="Nitroreductase"/>
</dbReference>
<dbReference type="Gene3D" id="3.40.109.10">
    <property type="entry name" value="NADH Oxidase"/>
    <property type="match status" value="1"/>
</dbReference>
<dbReference type="OrthoDB" id="368873at2"/>
<dbReference type="HOGENOM" id="CLU_070764_7_0_7"/>
<gene>
    <name evidence="4" type="ordered locus">Dole_0116</name>
</gene>
<dbReference type="PANTHER" id="PTHR43673">
    <property type="entry name" value="NAD(P)H NITROREDUCTASE YDGI-RELATED"/>
    <property type="match status" value="1"/>
</dbReference>
<dbReference type="AlphaFoldDB" id="A8ZSL3"/>
<dbReference type="GO" id="GO:0016491">
    <property type="term" value="F:oxidoreductase activity"/>
    <property type="evidence" value="ECO:0007669"/>
    <property type="project" value="UniProtKB-KW"/>
</dbReference>
<dbReference type="KEGG" id="dol:Dole_0116"/>
<dbReference type="SUPFAM" id="SSF55469">
    <property type="entry name" value="FMN-dependent nitroreductase-like"/>
    <property type="match status" value="1"/>
</dbReference>
<feature type="domain" description="Nitroreductase" evidence="3">
    <location>
        <begin position="27"/>
        <end position="216"/>
    </location>
</feature>
<evidence type="ECO:0000256" key="1">
    <source>
        <dbReference type="ARBA" id="ARBA00007118"/>
    </source>
</evidence>
<dbReference type="Proteomes" id="UP000008561">
    <property type="component" value="Chromosome"/>
</dbReference>
<dbReference type="PANTHER" id="PTHR43673:SF10">
    <property type="entry name" value="NADH DEHYDROGENASE_NAD(P)H NITROREDUCTASE XCC3605-RELATED"/>
    <property type="match status" value="1"/>
</dbReference>
<evidence type="ECO:0000259" key="3">
    <source>
        <dbReference type="Pfam" id="PF00881"/>
    </source>
</evidence>
<sequence>MRKKEEALSPLGSYEPGMEWNPVEKTIMERRSIRKFKKDPVPATLIRRVLEAGRFAPSAGNQQPWKFVVITSPEIIAAMDKDAAMVTRFFLFFLGYVNHTGIRRAISKFLAHVFAFRLFSNEMHPAPYGAMRQAALGKTPYWHNAPVVILILMDRRGVSDPAVDVGVAGQNMVLAAHSLGLGTCWVGFTKLLTYLPWWKKRFNVTYPYVLKESIALGWPASKADGEVVREVHLVDWYEGGINDKPRTERQGE</sequence>